<proteinExistence type="predicted"/>
<sequence>MDGMTDIAEAHATALVLRATAKAVRGERGPLMFRLNRAADILDGMAALAVRCLERIKQLEEELRQFRAGGK</sequence>
<evidence type="ECO:0000313" key="2">
    <source>
        <dbReference type="EMBL" id="GFE85023.1"/>
    </source>
</evidence>
<gene>
    <name evidence="2" type="ORF">GCM10011487_70230</name>
</gene>
<dbReference type="EMBL" id="BLJN01000015">
    <property type="protein sequence ID" value="GFE85023.1"/>
    <property type="molecule type" value="Genomic_DNA"/>
</dbReference>
<reference evidence="3" key="1">
    <citation type="submission" date="2020-01" db="EMBL/GenBank/DDBJ databases">
        <title>'Steroidobacter agaridevorans' sp. nov., agar-degrading bacteria isolated from rhizosphere soils.</title>
        <authorList>
            <person name="Ikenaga M."/>
            <person name="Kataoka M."/>
            <person name="Murouchi A."/>
            <person name="Katsuragi S."/>
            <person name="Sakai M."/>
        </authorList>
    </citation>
    <scope>NUCLEOTIDE SEQUENCE [LARGE SCALE GENOMIC DNA]</scope>
    <source>
        <strain evidence="3">YU21-B</strain>
    </source>
</reference>
<feature type="coiled-coil region" evidence="1">
    <location>
        <begin position="42"/>
        <end position="69"/>
    </location>
</feature>
<evidence type="ECO:0000313" key="3">
    <source>
        <dbReference type="Proteomes" id="UP000445000"/>
    </source>
</evidence>
<name>A0A829YQH7_9GAMM</name>
<keyword evidence="3" id="KW-1185">Reference proteome</keyword>
<organism evidence="2 3">
    <name type="scientific">Steroidobacter agaridevorans</name>
    <dbReference type="NCBI Taxonomy" id="2695856"/>
    <lineage>
        <taxon>Bacteria</taxon>
        <taxon>Pseudomonadati</taxon>
        <taxon>Pseudomonadota</taxon>
        <taxon>Gammaproteobacteria</taxon>
        <taxon>Steroidobacterales</taxon>
        <taxon>Steroidobacteraceae</taxon>
        <taxon>Steroidobacter</taxon>
    </lineage>
</organism>
<dbReference type="Proteomes" id="UP000445000">
    <property type="component" value="Unassembled WGS sequence"/>
</dbReference>
<dbReference type="AlphaFoldDB" id="A0A829YQH7"/>
<accession>A0A829YQH7</accession>
<dbReference type="RefSeq" id="WP_161816590.1">
    <property type="nucleotide sequence ID" value="NZ_BLJN01000015.1"/>
</dbReference>
<protein>
    <submittedName>
        <fullName evidence="2">Uncharacterized protein</fullName>
    </submittedName>
</protein>
<comment type="caution">
    <text evidence="2">The sequence shown here is derived from an EMBL/GenBank/DDBJ whole genome shotgun (WGS) entry which is preliminary data.</text>
</comment>
<keyword evidence="1" id="KW-0175">Coiled coil</keyword>
<evidence type="ECO:0000256" key="1">
    <source>
        <dbReference type="SAM" id="Coils"/>
    </source>
</evidence>